<evidence type="ECO:0000259" key="2">
    <source>
        <dbReference type="Pfam" id="PF11926"/>
    </source>
</evidence>
<dbReference type="AlphaFoldDB" id="A0A9J5XDS9"/>
<reference evidence="3 4" key="1">
    <citation type="submission" date="2020-09" db="EMBL/GenBank/DDBJ databases">
        <title>De no assembly of potato wild relative species, Solanum commersonii.</title>
        <authorList>
            <person name="Cho K."/>
        </authorList>
    </citation>
    <scope>NUCLEOTIDE SEQUENCE [LARGE SCALE GENOMIC DNA]</scope>
    <source>
        <strain evidence="3">LZ3.2</strain>
        <tissue evidence="3">Leaf</tissue>
    </source>
</reference>
<dbReference type="OrthoDB" id="10250354at2759"/>
<sequence>MEFRYPSTTKESENIEHEAETAKGSVDLPSDVGPSTMADNFDKEKNEHCFKVGQVLAAYDNLDAIPRFYAIIRMILSSAFKLHITWLVLELLNEDETK</sequence>
<proteinExistence type="predicted"/>
<evidence type="ECO:0000313" key="3">
    <source>
        <dbReference type="EMBL" id="KAG5585797.1"/>
    </source>
</evidence>
<accession>A0A9J5XDS9</accession>
<comment type="caution">
    <text evidence="3">The sequence shown here is derived from an EMBL/GenBank/DDBJ whole genome shotgun (WGS) entry which is preliminary data.</text>
</comment>
<feature type="domain" description="DUF3444" evidence="2">
    <location>
        <begin position="38"/>
        <end position="96"/>
    </location>
</feature>
<dbReference type="InterPro" id="IPR024593">
    <property type="entry name" value="DUF3444"/>
</dbReference>
<name>A0A9J5XDS9_SOLCO</name>
<feature type="region of interest" description="Disordered" evidence="1">
    <location>
        <begin position="1"/>
        <end position="39"/>
    </location>
</feature>
<dbReference type="PANTHER" id="PTHR45089">
    <property type="entry name" value="DNAJ HEAT SHOCK AMINO-TERMINAL DOMAIN PROTEIN-RELATED"/>
    <property type="match status" value="1"/>
</dbReference>
<evidence type="ECO:0000256" key="1">
    <source>
        <dbReference type="SAM" id="MobiDB-lite"/>
    </source>
</evidence>
<feature type="compositionally biased region" description="Basic and acidic residues" evidence="1">
    <location>
        <begin position="10"/>
        <end position="21"/>
    </location>
</feature>
<dbReference type="EMBL" id="JACXVP010000009">
    <property type="protein sequence ID" value="KAG5585797.1"/>
    <property type="molecule type" value="Genomic_DNA"/>
</dbReference>
<dbReference type="Pfam" id="PF11926">
    <property type="entry name" value="DUF3444"/>
    <property type="match status" value="1"/>
</dbReference>
<evidence type="ECO:0000313" key="4">
    <source>
        <dbReference type="Proteomes" id="UP000824120"/>
    </source>
</evidence>
<keyword evidence="4" id="KW-1185">Reference proteome</keyword>
<dbReference type="PANTHER" id="PTHR45089:SF24">
    <property type="entry name" value="DNAJ HEAT SHOCK N-TERMINAL DOMAIN-CONTAINING PROTEIN"/>
    <property type="match status" value="1"/>
</dbReference>
<gene>
    <name evidence="3" type="ORF">H5410_046231</name>
</gene>
<protein>
    <recommendedName>
        <fullName evidence="2">DUF3444 domain-containing protein</fullName>
    </recommendedName>
</protein>
<organism evidence="3 4">
    <name type="scientific">Solanum commersonii</name>
    <name type="common">Commerson's wild potato</name>
    <name type="synonym">Commerson's nightshade</name>
    <dbReference type="NCBI Taxonomy" id="4109"/>
    <lineage>
        <taxon>Eukaryota</taxon>
        <taxon>Viridiplantae</taxon>
        <taxon>Streptophyta</taxon>
        <taxon>Embryophyta</taxon>
        <taxon>Tracheophyta</taxon>
        <taxon>Spermatophyta</taxon>
        <taxon>Magnoliopsida</taxon>
        <taxon>eudicotyledons</taxon>
        <taxon>Gunneridae</taxon>
        <taxon>Pentapetalae</taxon>
        <taxon>asterids</taxon>
        <taxon>lamiids</taxon>
        <taxon>Solanales</taxon>
        <taxon>Solanaceae</taxon>
        <taxon>Solanoideae</taxon>
        <taxon>Solaneae</taxon>
        <taxon>Solanum</taxon>
    </lineage>
</organism>
<dbReference type="Proteomes" id="UP000824120">
    <property type="component" value="Chromosome 9"/>
</dbReference>